<keyword evidence="2" id="KW-1185">Reference proteome</keyword>
<reference evidence="1 2" key="1">
    <citation type="journal article" date="2018" name="Sci. Rep.">
        <title>Comparative genomics provides insights into the lifestyle and reveals functional heterogeneity of dark septate endophytic fungi.</title>
        <authorList>
            <person name="Knapp D.G."/>
            <person name="Nemeth J.B."/>
            <person name="Barry K."/>
            <person name="Hainaut M."/>
            <person name="Henrissat B."/>
            <person name="Johnson J."/>
            <person name="Kuo A."/>
            <person name="Lim J.H.P."/>
            <person name="Lipzen A."/>
            <person name="Nolan M."/>
            <person name="Ohm R.A."/>
            <person name="Tamas L."/>
            <person name="Grigoriev I.V."/>
            <person name="Spatafora J.W."/>
            <person name="Nagy L.G."/>
            <person name="Kovacs G.M."/>
        </authorList>
    </citation>
    <scope>NUCLEOTIDE SEQUENCE [LARGE SCALE GENOMIC DNA]</scope>
    <source>
        <strain evidence="1 2">DSE2036</strain>
    </source>
</reference>
<dbReference type="AlphaFoldDB" id="A0A2V1CZV5"/>
<dbReference type="OrthoDB" id="5386682at2759"/>
<dbReference type="Proteomes" id="UP000244855">
    <property type="component" value="Unassembled WGS sequence"/>
</dbReference>
<evidence type="ECO:0000313" key="2">
    <source>
        <dbReference type="Proteomes" id="UP000244855"/>
    </source>
</evidence>
<dbReference type="PANTHER" id="PTHR24148">
    <property type="entry name" value="ANKYRIN REPEAT DOMAIN-CONTAINING PROTEIN 39 HOMOLOG-RELATED"/>
    <property type="match status" value="1"/>
</dbReference>
<protein>
    <recommendedName>
        <fullName evidence="3">Heterokaryon incompatibility domain-containing protein</fullName>
    </recommendedName>
</protein>
<evidence type="ECO:0000313" key="1">
    <source>
        <dbReference type="EMBL" id="PVH90753.1"/>
    </source>
</evidence>
<accession>A0A2V1CZV5</accession>
<dbReference type="EMBL" id="KZ806116">
    <property type="protein sequence ID" value="PVH90753.1"/>
    <property type="molecule type" value="Genomic_DNA"/>
</dbReference>
<dbReference type="PANTHER" id="PTHR24148:SF80">
    <property type="entry name" value="HETEROKARYON INCOMPATIBILITY DOMAIN-CONTAINING PROTEIN"/>
    <property type="match status" value="1"/>
</dbReference>
<dbReference type="InterPro" id="IPR052895">
    <property type="entry name" value="HetReg/Transcr_Mod"/>
</dbReference>
<dbReference type="STRING" id="97972.A0A2V1CZV5"/>
<proteinExistence type="predicted"/>
<evidence type="ECO:0008006" key="3">
    <source>
        <dbReference type="Google" id="ProtNLM"/>
    </source>
</evidence>
<name>A0A2V1CZV5_9PLEO</name>
<organism evidence="1 2">
    <name type="scientific">Periconia macrospinosa</name>
    <dbReference type="NCBI Taxonomy" id="97972"/>
    <lineage>
        <taxon>Eukaryota</taxon>
        <taxon>Fungi</taxon>
        <taxon>Dikarya</taxon>
        <taxon>Ascomycota</taxon>
        <taxon>Pezizomycotina</taxon>
        <taxon>Dothideomycetes</taxon>
        <taxon>Pleosporomycetidae</taxon>
        <taxon>Pleosporales</taxon>
        <taxon>Massarineae</taxon>
        <taxon>Periconiaceae</taxon>
        <taxon>Periconia</taxon>
    </lineage>
</organism>
<sequence length="261" mass="29623">MVALFTKEYFERVWCIQEVTAAKDCIAKCEDLEIDFDMLLAVVPLLLVYRGLTPVVPGLSMWQGMAIMKGEHDQTNPLAPTCSLGPMLRVLMSVRDFKASNPADRIYALLGCTDEGLEPILGSVNTFEGNKRNPTLALMQRGLIWLAKNVEDQRRPDGKFLRHWALSPDYDKSVRDVYRDSTRYCIRRGPRISDALSPVQHHSHPAGQDEFPTWVPKFYEPRNASSSVLDMYLAGVPPKGHYPYFAHLQDNPLAQRSIFRV</sequence>
<gene>
    <name evidence="1" type="ORF">DM02DRAFT_664705</name>
</gene>